<dbReference type="Pfam" id="PF00235">
    <property type="entry name" value="Profilin"/>
    <property type="match status" value="1"/>
</dbReference>
<dbReference type="SMART" id="SM00392">
    <property type="entry name" value="PROF"/>
    <property type="match status" value="1"/>
</dbReference>
<feature type="chain" id="PRO_5041630104" description="Profilin" evidence="8">
    <location>
        <begin position="19"/>
        <end position="141"/>
    </location>
</feature>
<evidence type="ECO:0000256" key="3">
    <source>
        <dbReference type="ARBA" id="ARBA00011583"/>
    </source>
</evidence>
<evidence type="ECO:0000256" key="8">
    <source>
        <dbReference type="SAM" id="SignalP"/>
    </source>
</evidence>
<dbReference type="EMBL" id="CATQJA010002640">
    <property type="protein sequence ID" value="CAJ0575652.1"/>
    <property type="molecule type" value="Genomic_DNA"/>
</dbReference>
<keyword evidence="6" id="KW-0206">Cytoskeleton</keyword>
<feature type="signal peptide" evidence="8">
    <location>
        <begin position="1"/>
        <end position="18"/>
    </location>
</feature>
<comment type="caution">
    <text evidence="9">The sequence shown here is derived from an EMBL/GenBank/DDBJ whole genome shotgun (WGS) entry which is preliminary data.</text>
</comment>
<dbReference type="AlphaFoldDB" id="A0AA36CJ15"/>
<dbReference type="SUPFAM" id="SSF55770">
    <property type="entry name" value="Profilin (actin-binding protein)"/>
    <property type="match status" value="1"/>
</dbReference>
<dbReference type="GO" id="GO:0003785">
    <property type="term" value="F:actin monomer binding"/>
    <property type="evidence" value="ECO:0007669"/>
    <property type="project" value="TreeGrafter"/>
</dbReference>
<dbReference type="InterPro" id="IPR036140">
    <property type="entry name" value="PFN_sf"/>
</dbReference>
<dbReference type="CDD" id="cd00148">
    <property type="entry name" value="PROF"/>
    <property type="match status" value="1"/>
</dbReference>
<comment type="subcellular location">
    <subcellularLocation>
        <location evidence="1">Cytoplasm</location>
        <location evidence="1">Cytoskeleton</location>
    </subcellularLocation>
</comment>
<proteinExistence type="inferred from homology"/>
<evidence type="ECO:0000256" key="5">
    <source>
        <dbReference type="ARBA" id="ARBA00023203"/>
    </source>
</evidence>
<gene>
    <name evidence="10" type="ORF">MSPICULIGERA_LOCUS13961</name>
    <name evidence="9" type="ORF">MSPICULIGERA_LOCUS8400</name>
</gene>
<evidence type="ECO:0000256" key="4">
    <source>
        <dbReference type="ARBA" id="ARBA00022490"/>
    </source>
</evidence>
<keyword evidence="5 7" id="KW-0009">Actin-binding</keyword>
<feature type="non-terminal residue" evidence="9">
    <location>
        <position position="141"/>
    </location>
</feature>
<dbReference type="Proteomes" id="UP001177023">
    <property type="component" value="Unassembled WGS sequence"/>
</dbReference>
<reference evidence="9" key="1">
    <citation type="submission" date="2023-06" db="EMBL/GenBank/DDBJ databases">
        <authorList>
            <person name="Delattre M."/>
        </authorList>
    </citation>
    <scope>NUCLEOTIDE SEQUENCE</scope>
    <source>
        <strain evidence="9">AF72</strain>
    </source>
</reference>
<organism evidence="9 11">
    <name type="scientific">Mesorhabditis spiculigera</name>
    <dbReference type="NCBI Taxonomy" id="96644"/>
    <lineage>
        <taxon>Eukaryota</taxon>
        <taxon>Metazoa</taxon>
        <taxon>Ecdysozoa</taxon>
        <taxon>Nematoda</taxon>
        <taxon>Chromadorea</taxon>
        <taxon>Rhabditida</taxon>
        <taxon>Rhabditina</taxon>
        <taxon>Rhabditomorpha</taxon>
        <taxon>Rhabditoidea</taxon>
        <taxon>Rhabditidae</taxon>
        <taxon>Mesorhabditinae</taxon>
        <taxon>Mesorhabditis</taxon>
    </lineage>
</organism>
<dbReference type="PRINTS" id="PR00392">
    <property type="entry name" value="PROFILIN"/>
</dbReference>
<evidence type="ECO:0000313" key="10">
    <source>
        <dbReference type="EMBL" id="CAJ0575652.1"/>
    </source>
</evidence>
<dbReference type="EMBL" id="CATQJA010002205">
    <property type="protein sequence ID" value="CAJ0569945.1"/>
    <property type="molecule type" value="Genomic_DNA"/>
</dbReference>
<dbReference type="InterPro" id="IPR048278">
    <property type="entry name" value="PFN"/>
</dbReference>
<keyword evidence="4" id="KW-0963">Cytoplasm</keyword>
<accession>A0AA36CJ15</accession>
<evidence type="ECO:0000256" key="6">
    <source>
        <dbReference type="ARBA" id="ARBA00023212"/>
    </source>
</evidence>
<dbReference type="PANTHER" id="PTHR11604">
    <property type="entry name" value="PROFILIN"/>
    <property type="match status" value="1"/>
</dbReference>
<dbReference type="GO" id="GO:0005938">
    <property type="term" value="C:cell cortex"/>
    <property type="evidence" value="ECO:0007669"/>
    <property type="project" value="TreeGrafter"/>
</dbReference>
<keyword evidence="8" id="KW-0732">Signal</keyword>
<comment type="similarity">
    <text evidence="2 7">Belongs to the profilin family.</text>
</comment>
<name>A0AA36CJ15_9BILA</name>
<dbReference type="PANTHER" id="PTHR11604:SF0">
    <property type="entry name" value="PROFILIN"/>
    <property type="match status" value="1"/>
</dbReference>
<protein>
    <recommendedName>
        <fullName evidence="7">Profilin</fullName>
    </recommendedName>
</protein>
<keyword evidence="11" id="KW-1185">Reference proteome</keyword>
<dbReference type="InterPro" id="IPR005455">
    <property type="entry name" value="PFN_euk"/>
</dbReference>
<sequence>MWLPAVILLASAAPFIFAGSEWDGYVSGTLLGSGNIAKAAICGLDGVIWAKSDNFNIGADEVAAIAEAFGNQPSSLKFEGKAYMILRANAEQIQGREGSGGFVACKTNKAVIISLYTNAMSPERCAEVTQNFADFLKSSNY</sequence>
<evidence type="ECO:0000256" key="2">
    <source>
        <dbReference type="ARBA" id="ARBA00010058"/>
    </source>
</evidence>
<dbReference type="Gene3D" id="3.30.450.30">
    <property type="entry name" value="Dynein light chain 2a, cytoplasmic"/>
    <property type="match status" value="1"/>
</dbReference>
<comment type="subunit">
    <text evidence="3">Occurs in many kinds of cells as a complex with monomeric actin in a 1:1 ratio.</text>
</comment>
<evidence type="ECO:0000256" key="1">
    <source>
        <dbReference type="ARBA" id="ARBA00004245"/>
    </source>
</evidence>
<evidence type="ECO:0000313" key="11">
    <source>
        <dbReference type="Proteomes" id="UP001177023"/>
    </source>
</evidence>
<evidence type="ECO:0000313" key="9">
    <source>
        <dbReference type="EMBL" id="CAJ0569945.1"/>
    </source>
</evidence>
<dbReference type="GO" id="GO:0005856">
    <property type="term" value="C:cytoskeleton"/>
    <property type="evidence" value="ECO:0007669"/>
    <property type="project" value="UniProtKB-SubCell"/>
</dbReference>
<evidence type="ECO:0000256" key="7">
    <source>
        <dbReference type="RuleBase" id="RU003909"/>
    </source>
</evidence>